<dbReference type="HOGENOM" id="CLU_103773_3_0_5"/>
<dbReference type="Gene3D" id="3.30.450.150">
    <property type="entry name" value="Haem-degrading domain"/>
    <property type="match status" value="1"/>
</dbReference>
<dbReference type="Pfam" id="PF03928">
    <property type="entry name" value="HbpS-like"/>
    <property type="match status" value="1"/>
</dbReference>
<accession>C4WID2</accession>
<dbReference type="AlphaFoldDB" id="C4WID2"/>
<reference evidence="1 2" key="1">
    <citation type="submission" date="2009-05" db="EMBL/GenBank/DDBJ databases">
        <authorList>
            <person name="Setubal J.C."/>
            <person name="Boyle S."/>
            <person name="Crasta O.R."/>
            <person name="Gillespie J.J."/>
            <person name="Kenyon R.W."/>
            <person name="Lu J."/>
            <person name="Mane S."/>
            <person name="Nagrani S."/>
            <person name="Shallom J.M."/>
            <person name="Shallom S."/>
            <person name="Shukla M."/>
            <person name="Snyder E.E."/>
            <person name="Sobral B.W."/>
            <person name="Wattam A.R."/>
            <person name="Will R."/>
            <person name="Williams K."/>
            <person name="Yoo H."/>
            <person name="Munk C."/>
            <person name="Tapia R."/>
            <person name="Green L."/>
            <person name="Rogers Y."/>
            <person name="Detter J.C."/>
            <person name="Bruce D."/>
            <person name="Brettin T.S."/>
            <person name="Tsolis R."/>
        </authorList>
    </citation>
    <scope>NUCLEOTIDE SEQUENCE [LARGE SCALE GENOMIC DNA]</scope>
    <source>
        <strain evidence="1 2">LMG 3301</strain>
    </source>
</reference>
<proteinExistence type="predicted"/>
<protein>
    <recommendedName>
        <fullName evidence="3">GlcG protein</fullName>
    </recommendedName>
</protein>
<dbReference type="SUPFAM" id="SSF143744">
    <property type="entry name" value="GlcG-like"/>
    <property type="match status" value="1"/>
</dbReference>
<dbReference type="EMBL" id="ACQA01000001">
    <property type="protein sequence ID" value="EEQ96689.1"/>
    <property type="molecule type" value="Genomic_DNA"/>
</dbReference>
<name>C4WID2_9HYPH</name>
<evidence type="ECO:0008006" key="3">
    <source>
        <dbReference type="Google" id="ProtNLM"/>
    </source>
</evidence>
<dbReference type="InterPro" id="IPR005624">
    <property type="entry name" value="PduO/GlcC-like"/>
</dbReference>
<dbReference type="PANTHER" id="PTHR34309:SF10">
    <property type="entry name" value="SLR1406 PROTEIN"/>
    <property type="match status" value="1"/>
</dbReference>
<dbReference type="InterPro" id="IPR038084">
    <property type="entry name" value="PduO/GlcC-like_sf"/>
</dbReference>
<dbReference type="PANTHER" id="PTHR34309">
    <property type="entry name" value="SLR1406 PROTEIN"/>
    <property type="match status" value="1"/>
</dbReference>
<dbReference type="InterPro" id="IPR052517">
    <property type="entry name" value="GlcG_carb_metab_protein"/>
</dbReference>
<evidence type="ECO:0000313" key="1">
    <source>
        <dbReference type="EMBL" id="EEQ96689.1"/>
    </source>
</evidence>
<comment type="caution">
    <text evidence="1">The sequence shown here is derived from an EMBL/GenBank/DDBJ whole genome shotgun (WGS) entry which is preliminary data.</text>
</comment>
<organism evidence="1 2">
    <name type="scientific">Brucella intermedia LMG 3301</name>
    <dbReference type="NCBI Taxonomy" id="641118"/>
    <lineage>
        <taxon>Bacteria</taxon>
        <taxon>Pseudomonadati</taxon>
        <taxon>Pseudomonadota</taxon>
        <taxon>Alphaproteobacteria</taxon>
        <taxon>Hyphomicrobiales</taxon>
        <taxon>Brucellaceae</taxon>
        <taxon>Brucella/Ochrobactrum group</taxon>
        <taxon>Brucella</taxon>
    </lineage>
</organism>
<gene>
    <name evidence="1" type="ORF">OINT_1002145</name>
</gene>
<evidence type="ECO:0000313" key="2">
    <source>
        <dbReference type="Proteomes" id="UP000004386"/>
    </source>
</evidence>
<dbReference type="Proteomes" id="UP000004386">
    <property type="component" value="Unassembled WGS sequence"/>
</dbReference>
<sequence length="177" mass="18089">MKIDKVFCPPMAALECASAVMIARLHSAIYQEIPMPSLSLERANTIIAGAFAKAAELKLKPLAVSVFDAGGNLKAFQRQDGTSILRFEIASGKAFGALAVGTGSRWLHNQAKDRPHFLEGLSGVSGGKIVPVPGGVLIKDAAGEILGAVGISGDTSDNDEIAAIAGIEGAGFASDAG</sequence>